<keyword evidence="5 6" id="KW-0472">Membrane</keyword>
<comment type="caution">
    <text evidence="7">The sequence shown here is derived from an EMBL/GenBank/DDBJ whole genome shotgun (WGS) entry which is preliminary data.</text>
</comment>
<dbReference type="EMBL" id="JBHRUG010000016">
    <property type="protein sequence ID" value="MFC3283366.1"/>
    <property type="molecule type" value="Genomic_DNA"/>
</dbReference>
<evidence type="ECO:0000256" key="5">
    <source>
        <dbReference type="ARBA" id="ARBA00023136"/>
    </source>
</evidence>
<evidence type="ECO:0000313" key="7">
    <source>
        <dbReference type="EMBL" id="MFC3283366.1"/>
    </source>
</evidence>
<feature type="transmembrane region" description="Helical" evidence="6">
    <location>
        <begin position="149"/>
        <end position="174"/>
    </location>
</feature>
<feature type="transmembrane region" description="Helical" evidence="6">
    <location>
        <begin position="41"/>
        <end position="67"/>
    </location>
</feature>
<proteinExistence type="predicted"/>
<keyword evidence="8" id="KW-1185">Reference proteome</keyword>
<accession>A0ABV7LMF1</accession>
<feature type="transmembrane region" description="Helical" evidence="6">
    <location>
        <begin position="74"/>
        <end position="92"/>
    </location>
</feature>
<protein>
    <submittedName>
        <fullName evidence="7">LysE family translocator</fullName>
    </submittedName>
</protein>
<sequence length="207" mass="22163">MELFLIVAGVGVAHLLAVMSPGPSLLVVARAAIATSRVAGVWTAFGIGVGSMIWVLAALFGLTLVFAAAPWVYAGMKVVGAIYLFYLAIQLWRHAKLPMRVDGSEDTPSGAPWKLFCRGLLVQLSNPKVVVFMGSILITLLPPQPSSGLVAALLLVVFLNEFVWFSFVACAFSIPRLRDGYIRFKSVIDRVTGTCLGGLGVRLIASR</sequence>
<comment type="subcellular location">
    <subcellularLocation>
        <location evidence="1">Cell membrane</location>
        <topology evidence="1">Multi-pass membrane protein</topology>
    </subcellularLocation>
</comment>
<dbReference type="RefSeq" id="WP_386772428.1">
    <property type="nucleotide sequence ID" value="NZ_JBHRUG010000016.1"/>
</dbReference>
<keyword evidence="2" id="KW-1003">Cell membrane</keyword>
<keyword evidence="4 6" id="KW-1133">Transmembrane helix</keyword>
<evidence type="ECO:0000256" key="1">
    <source>
        <dbReference type="ARBA" id="ARBA00004651"/>
    </source>
</evidence>
<organism evidence="7 8">
    <name type="scientific">Litchfieldella rifensis</name>
    <dbReference type="NCBI Taxonomy" id="762643"/>
    <lineage>
        <taxon>Bacteria</taxon>
        <taxon>Pseudomonadati</taxon>
        <taxon>Pseudomonadota</taxon>
        <taxon>Gammaproteobacteria</taxon>
        <taxon>Oceanospirillales</taxon>
        <taxon>Halomonadaceae</taxon>
        <taxon>Litchfieldella</taxon>
    </lineage>
</organism>
<evidence type="ECO:0000256" key="4">
    <source>
        <dbReference type="ARBA" id="ARBA00022989"/>
    </source>
</evidence>
<evidence type="ECO:0000313" key="8">
    <source>
        <dbReference type="Proteomes" id="UP001595579"/>
    </source>
</evidence>
<keyword evidence="3 6" id="KW-0812">Transmembrane</keyword>
<dbReference type="Proteomes" id="UP001595579">
    <property type="component" value="Unassembled WGS sequence"/>
</dbReference>
<evidence type="ECO:0000256" key="2">
    <source>
        <dbReference type="ARBA" id="ARBA00022475"/>
    </source>
</evidence>
<dbReference type="InterPro" id="IPR001123">
    <property type="entry name" value="LeuE-type"/>
</dbReference>
<dbReference type="PANTHER" id="PTHR30086">
    <property type="entry name" value="ARGININE EXPORTER PROTEIN ARGO"/>
    <property type="match status" value="1"/>
</dbReference>
<evidence type="ECO:0000256" key="6">
    <source>
        <dbReference type="SAM" id="Phobius"/>
    </source>
</evidence>
<gene>
    <name evidence="7" type="ORF">ACFOEV_07045</name>
</gene>
<reference evidence="8" key="1">
    <citation type="journal article" date="2019" name="Int. J. Syst. Evol. Microbiol.">
        <title>The Global Catalogue of Microorganisms (GCM) 10K type strain sequencing project: providing services to taxonomists for standard genome sequencing and annotation.</title>
        <authorList>
            <consortium name="The Broad Institute Genomics Platform"/>
            <consortium name="The Broad Institute Genome Sequencing Center for Infectious Disease"/>
            <person name="Wu L."/>
            <person name="Ma J."/>
        </authorList>
    </citation>
    <scope>NUCLEOTIDE SEQUENCE [LARGE SCALE GENOMIC DNA]</scope>
    <source>
        <strain evidence="8">CECT 7698</strain>
    </source>
</reference>
<name>A0ABV7LMF1_9GAMM</name>
<dbReference type="Pfam" id="PF01810">
    <property type="entry name" value="LysE"/>
    <property type="match status" value="1"/>
</dbReference>
<evidence type="ECO:0000256" key="3">
    <source>
        <dbReference type="ARBA" id="ARBA00022692"/>
    </source>
</evidence>
<dbReference type="PANTHER" id="PTHR30086:SF19">
    <property type="entry name" value="THREONINE EFFLUX PROTEIN"/>
    <property type="match status" value="1"/>
</dbReference>